<keyword evidence="3" id="KW-1185">Reference proteome</keyword>
<name>A0A8J7SGD8_9RHOB</name>
<proteinExistence type="predicted"/>
<dbReference type="EMBL" id="JAEHHL010000007">
    <property type="protein sequence ID" value="MBK0400107.1"/>
    <property type="molecule type" value="Genomic_DNA"/>
</dbReference>
<dbReference type="InterPro" id="IPR001623">
    <property type="entry name" value="DnaJ_domain"/>
</dbReference>
<dbReference type="InterPro" id="IPR036869">
    <property type="entry name" value="J_dom_sf"/>
</dbReference>
<dbReference type="Proteomes" id="UP000655420">
    <property type="component" value="Unassembled WGS sequence"/>
</dbReference>
<reference evidence="2" key="1">
    <citation type="submission" date="2020-12" db="EMBL/GenBank/DDBJ databases">
        <title>Bacterial taxonomy.</title>
        <authorList>
            <person name="Pan X."/>
        </authorList>
    </citation>
    <scope>NUCLEOTIDE SEQUENCE</scope>
    <source>
        <strain evidence="2">M0105</strain>
    </source>
</reference>
<dbReference type="RefSeq" id="WP_200610437.1">
    <property type="nucleotide sequence ID" value="NZ_JAEHHL010000007.1"/>
</dbReference>
<dbReference type="PROSITE" id="PS50076">
    <property type="entry name" value="DNAJ_2"/>
    <property type="match status" value="1"/>
</dbReference>
<feature type="domain" description="J" evidence="1">
    <location>
        <begin position="162"/>
        <end position="223"/>
    </location>
</feature>
<organism evidence="2 3">
    <name type="scientific">Thermohalobaculum xanthum</name>
    <dbReference type="NCBI Taxonomy" id="2753746"/>
    <lineage>
        <taxon>Bacteria</taxon>
        <taxon>Pseudomonadati</taxon>
        <taxon>Pseudomonadota</taxon>
        <taxon>Alphaproteobacteria</taxon>
        <taxon>Rhodobacterales</taxon>
        <taxon>Paracoccaceae</taxon>
        <taxon>Thermohalobaculum</taxon>
    </lineage>
</organism>
<dbReference type="Gene3D" id="1.10.287.110">
    <property type="entry name" value="DnaJ domain"/>
    <property type="match status" value="1"/>
</dbReference>
<evidence type="ECO:0000259" key="1">
    <source>
        <dbReference type="PROSITE" id="PS50076"/>
    </source>
</evidence>
<protein>
    <submittedName>
        <fullName evidence="2">J domain-containing protein</fullName>
    </submittedName>
</protein>
<dbReference type="Pfam" id="PF00226">
    <property type="entry name" value="DnaJ"/>
    <property type="match status" value="1"/>
</dbReference>
<dbReference type="SMART" id="SM00271">
    <property type="entry name" value="DnaJ"/>
    <property type="match status" value="1"/>
</dbReference>
<sequence length="223" mass="25336">MPPNPHLDYDVSVSADKRRRTRTRGMSGAFEASGRGCEWPGCAAKGSYRAPASPDKLNEYRWFCLDHVRDYNAAWNFFEGLDEDALAQQLRDANVWERPTWRMGKGPSAAMGFLHGHTDGRAWERFGVSDPLEVLGAAATLNPARPAGAERPRRRLTREEQKAMDTLGLPHQVETRAEVRQRYRALVKDLHPDMNGGENPEPERLAQVLKAWQILRKSRNFRS</sequence>
<dbReference type="AlphaFoldDB" id="A0A8J7SGD8"/>
<dbReference type="SUPFAM" id="SSF46565">
    <property type="entry name" value="Chaperone J-domain"/>
    <property type="match status" value="1"/>
</dbReference>
<comment type="caution">
    <text evidence="2">The sequence shown here is derived from an EMBL/GenBank/DDBJ whole genome shotgun (WGS) entry which is preliminary data.</text>
</comment>
<dbReference type="CDD" id="cd06257">
    <property type="entry name" value="DnaJ"/>
    <property type="match status" value="1"/>
</dbReference>
<evidence type="ECO:0000313" key="3">
    <source>
        <dbReference type="Proteomes" id="UP000655420"/>
    </source>
</evidence>
<accession>A0A8J7SGD8</accession>
<evidence type="ECO:0000313" key="2">
    <source>
        <dbReference type="EMBL" id="MBK0400107.1"/>
    </source>
</evidence>
<gene>
    <name evidence="2" type="ORF">H0I76_12980</name>
</gene>